<feature type="transmembrane region" description="Helical" evidence="5">
    <location>
        <begin position="224"/>
        <end position="244"/>
    </location>
</feature>
<dbReference type="GO" id="GO:0016020">
    <property type="term" value="C:membrane"/>
    <property type="evidence" value="ECO:0007669"/>
    <property type="project" value="UniProtKB-SubCell"/>
</dbReference>
<gene>
    <name evidence="7" type="ORF">SAMEA3906486_01324</name>
</gene>
<evidence type="ECO:0000259" key="6">
    <source>
        <dbReference type="Pfam" id="PF04932"/>
    </source>
</evidence>
<feature type="transmembrane region" description="Helical" evidence="5">
    <location>
        <begin position="329"/>
        <end position="353"/>
    </location>
</feature>
<feature type="transmembrane region" description="Helical" evidence="5">
    <location>
        <begin position="365"/>
        <end position="387"/>
    </location>
</feature>
<feature type="transmembrane region" description="Helical" evidence="5">
    <location>
        <begin position="32"/>
        <end position="48"/>
    </location>
</feature>
<keyword evidence="4 5" id="KW-0472">Membrane</keyword>
<dbReference type="PANTHER" id="PTHR37422:SF23">
    <property type="entry name" value="TEICHURONIC ACID BIOSYNTHESIS PROTEIN TUAE"/>
    <property type="match status" value="1"/>
</dbReference>
<dbReference type="OrthoDB" id="8576060at2"/>
<feature type="transmembrane region" description="Helical" evidence="5">
    <location>
        <begin position="146"/>
        <end position="165"/>
    </location>
</feature>
<feature type="transmembrane region" description="Helical" evidence="5">
    <location>
        <begin position="90"/>
        <end position="107"/>
    </location>
</feature>
<dbReference type="Pfam" id="PF04932">
    <property type="entry name" value="Wzy_C"/>
    <property type="match status" value="1"/>
</dbReference>
<sequence length="422" mass="46304">MTPSYRASVLSCLLLALSPIAMLTVGGSSGLFYALLLVCILVAAPRAGEARSRLRPYRWLILALCLPLAATVLSQWTLHAWRSTEIERALRVSLAFPLLLAGLLLMDDRVLRRFAWGLLLAGAASFAVVLYLSWPTFERPLTPQFNAVSYGNLMLLTGVMVLYSLEWPLTRMPRLEKTLKIAVACLAFLGFILTQTRTGWMAFPLFAIIALALGRRVRHPVRALVLLIATLAVLAAIGATNGGLRERVAQGFTEVRECESTQQTADTSMCIRLQLWRSAWAMFKENPWTGVGNGAQFVAGLKQRAQEGQVSAYVAEGFGETHNDMLMAMALYGLPGGLGLLALYLAPACLFLRRMRRDHPQAARTAAAMGVALCLGFAIFGLTELMFRGMRSISYYVVMLAVLTVLSRPRATPDDTIPPRPQ</sequence>
<dbReference type="EMBL" id="FKIF01000002">
    <property type="protein sequence ID" value="SAI67104.1"/>
    <property type="molecule type" value="Genomic_DNA"/>
</dbReference>
<keyword evidence="2 5" id="KW-0812">Transmembrane</keyword>
<dbReference type="AlphaFoldDB" id="A0A157S9R4"/>
<evidence type="ECO:0000313" key="8">
    <source>
        <dbReference type="Proteomes" id="UP000076848"/>
    </source>
</evidence>
<dbReference type="Proteomes" id="UP000076848">
    <property type="component" value="Unassembled WGS sequence"/>
</dbReference>
<feature type="transmembrane region" description="Helical" evidence="5">
    <location>
        <begin position="200"/>
        <end position="217"/>
    </location>
</feature>
<keyword evidence="8" id="KW-1185">Reference proteome</keyword>
<keyword evidence="3 5" id="KW-1133">Transmembrane helix</keyword>
<evidence type="ECO:0000256" key="2">
    <source>
        <dbReference type="ARBA" id="ARBA00022692"/>
    </source>
</evidence>
<organism evidence="7 8">
    <name type="scientific">Bordetella ansorpii</name>
    <dbReference type="NCBI Taxonomy" id="288768"/>
    <lineage>
        <taxon>Bacteria</taxon>
        <taxon>Pseudomonadati</taxon>
        <taxon>Pseudomonadota</taxon>
        <taxon>Betaproteobacteria</taxon>
        <taxon>Burkholderiales</taxon>
        <taxon>Alcaligenaceae</taxon>
        <taxon>Bordetella</taxon>
    </lineage>
</organism>
<dbReference type="InterPro" id="IPR007016">
    <property type="entry name" value="O-antigen_ligase-rel_domated"/>
</dbReference>
<protein>
    <submittedName>
        <fullName evidence="7">O-antigen polymerase</fullName>
    </submittedName>
</protein>
<dbReference type="STRING" id="288768.SAMEA3906486_01324"/>
<feature type="transmembrane region" description="Helical" evidence="5">
    <location>
        <begin position="177"/>
        <end position="194"/>
    </location>
</feature>
<dbReference type="InterPro" id="IPR051533">
    <property type="entry name" value="WaaL-like"/>
</dbReference>
<evidence type="ECO:0000256" key="5">
    <source>
        <dbReference type="SAM" id="Phobius"/>
    </source>
</evidence>
<comment type="subcellular location">
    <subcellularLocation>
        <location evidence="1">Membrane</location>
        <topology evidence="1">Multi-pass membrane protein</topology>
    </subcellularLocation>
</comment>
<feature type="transmembrane region" description="Helical" evidence="5">
    <location>
        <begin position="60"/>
        <end position="78"/>
    </location>
</feature>
<evidence type="ECO:0000256" key="4">
    <source>
        <dbReference type="ARBA" id="ARBA00023136"/>
    </source>
</evidence>
<dbReference type="PANTHER" id="PTHR37422">
    <property type="entry name" value="TEICHURONIC ACID BIOSYNTHESIS PROTEIN TUAE"/>
    <property type="match status" value="1"/>
</dbReference>
<feature type="transmembrane region" description="Helical" evidence="5">
    <location>
        <begin position="114"/>
        <end position="134"/>
    </location>
</feature>
<evidence type="ECO:0000256" key="3">
    <source>
        <dbReference type="ARBA" id="ARBA00022989"/>
    </source>
</evidence>
<dbReference type="RefSeq" id="WP_066124890.1">
    <property type="nucleotide sequence ID" value="NZ_FKIF01000002.1"/>
</dbReference>
<accession>A0A157S9R4</accession>
<name>A0A157S9R4_9BORD</name>
<reference evidence="7 8" key="1">
    <citation type="submission" date="2016-04" db="EMBL/GenBank/DDBJ databases">
        <authorList>
            <consortium name="Pathogen Informatics"/>
        </authorList>
    </citation>
    <scope>NUCLEOTIDE SEQUENCE [LARGE SCALE GENOMIC DNA]</scope>
    <source>
        <strain evidence="7 8">H050680373</strain>
    </source>
</reference>
<evidence type="ECO:0000313" key="7">
    <source>
        <dbReference type="EMBL" id="SAI67104.1"/>
    </source>
</evidence>
<feature type="domain" description="O-antigen ligase-related" evidence="6">
    <location>
        <begin position="183"/>
        <end position="340"/>
    </location>
</feature>
<proteinExistence type="predicted"/>
<evidence type="ECO:0000256" key="1">
    <source>
        <dbReference type="ARBA" id="ARBA00004141"/>
    </source>
</evidence>